<dbReference type="RefSeq" id="WP_322473588.1">
    <property type="nucleotide sequence ID" value="NZ_JBHRZG010000013.1"/>
</dbReference>
<dbReference type="EMBL" id="JBHRZG010000013">
    <property type="protein sequence ID" value="MFC3833723.1"/>
    <property type="molecule type" value="Genomic_DNA"/>
</dbReference>
<protein>
    <submittedName>
        <fullName evidence="2">Uncharacterized protein</fullName>
    </submittedName>
</protein>
<keyword evidence="1" id="KW-0732">Signal</keyword>
<name>A0ABV7Z8P2_9DEIO</name>
<comment type="caution">
    <text evidence="2">The sequence shown here is derived from an EMBL/GenBank/DDBJ whole genome shotgun (WGS) entry which is preliminary data.</text>
</comment>
<accession>A0ABV7Z8P2</accession>
<feature type="chain" id="PRO_5046712934" evidence="1">
    <location>
        <begin position="23"/>
        <end position="155"/>
    </location>
</feature>
<proteinExistence type="predicted"/>
<evidence type="ECO:0000313" key="3">
    <source>
        <dbReference type="Proteomes" id="UP001595803"/>
    </source>
</evidence>
<dbReference type="Proteomes" id="UP001595803">
    <property type="component" value="Unassembled WGS sequence"/>
</dbReference>
<keyword evidence="3" id="KW-1185">Reference proteome</keyword>
<evidence type="ECO:0000256" key="1">
    <source>
        <dbReference type="SAM" id="SignalP"/>
    </source>
</evidence>
<evidence type="ECO:0000313" key="2">
    <source>
        <dbReference type="EMBL" id="MFC3833723.1"/>
    </source>
</evidence>
<gene>
    <name evidence="2" type="ORF">ACFOSB_12725</name>
</gene>
<organism evidence="2 3">
    <name type="scientific">Deinococcus rufus</name>
    <dbReference type="NCBI Taxonomy" id="2136097"/>
    <lineage>
        <taxon>Bacteria</taxon>
        <taxon>Thermotogati</taxon>
        <taxon>Deinococcota</taxon>
        <taxon>Deinococci</taxon>
        <taxon>Deinococcales</taxon>
        <taxon>Deinococcaceae</taxon>
        <taxon>Deinococcus</taxon>
    </lineage>
</organism>
<reference evidence="3" key="1">
    <citation type="journal article" date="2019" name="Int. J. Syst. Evol. Microbiol.">
        <title>The Global Catalogue of Microorganisms (GCM) 10K type strain sequencing project: providing services to taxonomists for standard genome sequencing and annotation.</title>
        <authorList>
            <consortium name="The Broad Institute Genomics Platform"/>
            <consortium name="The Broad Institute Genome Sequencing Center for Infectious Disease"/>
            <person name="Wu L."/>
            <person name="Ma J."/>
        </authorList>
    </citation>
    <scope>NUCLEOTIDE SEQUENCE [LARGE SCALE GENOMIC DNA]</scope>
    <source>
        <strain evidence="3">CCTCC AB 2017081</strain>
    </source>
</reference>
<feature type="signal peptide" evidence="1">
    <location>
        <begin position="1"/>
        <end position="22"/>
    </location>
</feature>
<sequence>MPSPHPLRLLALLTLTCGVAHAEPVQPGQAWTLSATTADGETFRTTLRLTAAPPTGTPATYRADRGVLLLDTARRTLVALDLLDARAGGLGLACVVAGPLDAPVLSGVLATGTLSELPARLEAALALSGVARTPADRDAARRELRLGTCTLTRGP</sequence>